<dbReference type="EMBL" id="CALNXK010000112">
    <property type="protein sequence ID" value="CAH3158881.1"/>
    <property type="molecule type" value="Genomic_DNA"/>
</dbReference>
<evidence type="ECO:0000256" key="2">
    <source>
        <dbReference type="SAM" id="SignalP"/>
    </source>
</evidence>
<feature type="chain" id="PRO_5045154974" evidence="2">
    <location>
        <begin position="25"/>
        <end position="230"/>
    </location>
</feature>
<keyword evidence="1" id="KW-0175">Coiled coil</keyword>
<dbReference type="Proteomes" id="UP001159405">
    <property type="component" value="Unassembled WGS sequence"/>
</dbReference>
<keyword evidence="2" id="KW-0732">Signal</keyword>
<accession>A0ABN8QAH4</accession>
<evidence type="ECO:0000313" key="4">
    <source>
        <dbReference type="Proteomes" id="UP001159405"/>
    </source>
</evidence>
<gene>
    <name evidence="3" type="ORF">PLOB_00003386</name>
</gene>
<proteinExistence type="predicted"/>
<keyword evidence="4" id="KW-1185">Reference proteome</keyword>
<feature type="coiled-coil region" evidence="1">
    <location>
        <begin position="75"/>
        <end position="115"/>
    </location>
</feature>
<comment type="caution">
    <text evidence="3">The sequence shown here is derived from an EMBL/GenBank/DDBJ whole genome shotgun (WGS) entry which is preliminary data.</text>
</comment>
<evidence type="ECO:0000313" key="3">
    <source>
        <dbReference type="EMBL" id="CAH3158881.1"/>
    </source>
</evidence>
<name>A0ABN8QAH4_9CNID</name>
<sequence>MMQLKLGIRKLIPVLLLCVQVAFNFKITVTRDSLTGGTTTDGRKLSLEGTSMEVERLRKAFLEIDDNVDLAQKPMDHQEKAMESLKKALRSVEDEEQDDRKIRDIESALRSIERETAYHESRKRTNIEKVLNLVEEHTNQGMQYTLTHNTTPREGGRNGLTVSLPDEAKKIKEGRTINLKTSQGRKRVFIPKGWMFCTVSPFKCYSTNSRKKRRIKKRHIPVRVSGKQTV</sequence>
<protein>
    <submittedName>
        <fullName evidence="3">Uncharacterized protein</fullName>
    </submittedName>
</protein>
<reference evidence="3 4" key="1">
    <citation type="submission" date="2022-05" db="EMBL/GenBank/DDBJ databases">
        <authorList>
            <consortium name="Genoscope - CEA"/>
            <person name="William W."/>
        </authorList>
    </citation>
    <scope>NUCLEOTIDE SEQUENCE [LARGE SCALE GENOMIC DNA]</scope>
</reference>
<organism evidence="3 4">
    <name type="scientific">Porites lobata</name>
    <dbReference type="NCBI Taxonomy" id="104759"/>
    <lineage>
        <taxon>Eukaryota</taxon>
        <taxon>Metazoa</taxon>
        <taxon>Cnidaria</taxon>
        <taxon>Anthozoa</taxon>
        <taxon>Hexacorallia</taxon>
        <taxon>Scleractinia</taxon>
        <taxon>Fungiina</taxon>
        <taxon>Poritidae</taxon>
        <taxon>Porites</taxon>
    </lineage>
</organism>
<evidence type="ECO:0000256" key="1">
    <source>
        <dbReference type="SAM" id="Coils"/>
    </source>
</evidence>
<feature type="signal peptide" evidence="2">
    <location>
        <begin position="1"/>
        <end position="24"/>
    </location>
</feature>